<proteinExistence type="predicted"/>
<evidence type="ECO:0000256" key="3">
    <source>
        <dbReference type="ARBA" id="ARBA00022840"/>
    </source>
</evidence>
<dbReference type="NCBIfam" id="TIGR00121">
    <property type="entry name" value="birA_ligase"/>
    <property type="match status" value="1"/>
</dbReference>
<keyword evidence="4" id="KW-0092">Biotin</keyword>
<keyword evidence="2" id="KW-0547">Nucleotide-binding</keyword>
<dbReference type="EMBL" id="DVNC01000022">
    <property type="protein sequence ID" value="HIU53070.1"/>
    <property type="molecule type" value="Genomic_DNA"/>
</dbReference>
<feature type="domain" description="BPL/LPL catalytic" evidence="7">
    <location>
        <begin position="1"/>
        <end position="176"/>
    </location>
</feature>
<keyword evidence="1 8" id="KW-0436">Ligase</keyword>
<dbReference type="PANTHER" id="PTHR12835:SF5">
    <property type="entry name" value="BIOTIN--PROTEIN LIGASE"/>
    <property type="match status" value="1"/>
</dbReference>
<dbReference type="InterPro" id="IPR003142">
    <property type="entry name" value="BPL_C"/>
</dbReference>
<protein>
    <recommendedName>
        <fullName evidence="5">biotin--[biotin carboxyl-carrier protein] ligase</fullName>
        <ecNumber evidence="5">6.3.4.15</ecNumber>
    </recommendedName>
</protein>
<evidence type="ECO:0000313" key="8">
    <source>
        <dbReference type="EMBL" id="HIU53070.1"/>
    </source>
</evidence>
<dbReference type="InterPro" id="IPR004408">
    <property type="entry name" value="Biotin_CoA_COase_ligase"/>
</dbReference>
<dbReference type="SUPFAM" id="SSF55681">
    <property type="entry name" value="Class II aaRS and biotin synthetases"/>
    <property type="match status" value="1"/>
</dbReference>
<organism evidence="8 9">
    <name type="scientific">Candidatus Scatocola faecipullorum</name>
    <dbReference type="NCBI Taxonomy" id="2840917"/>
    <lineage>
        <taxon>Bacteria</taxon>
        <taxon>Pseudomonadati</taxon>
        <taxon>Pseudomonadota</taxon>
        <taxon>Alphaproteobacteria</taxon>
        <taxon>Rhodospirillales</taxon>
        <taxon>Rhodospirillaceae</taxon>
        <taxon>Rhodospirillaceae incertae sedis</taxon>
        <taxon>Candidatus Scatocola</taxon>
    </lineage>
</organism>
<reference evidence="8" key="1">
    <citation type="submission" date="2020-10" db="EMBL/GenBank/DDBJ databases">
        <authorList>
            <person name="Gilroy R."/>
        </authorList>
    </citation>
    <scope>NUCLEOTIDE SEQUENCE</scope>
    <source>
        <strain evidence="8">ChiW3-316</strain>
    </source>
</reference>
<evidence type="ECO:0000259" key="7">
    <source>
        <dbReference type="PROSITE" id="PS51733"/>
    </source>
</evidence>
<evidence type="ECO:0000256" key="6">
    <source>
        <dbReference type="ARBA" id="ARBA00047846"/>
    </source>
</evidence>
<dbReference type="Proteomes" id="UP000824107">
    <property type="component" value="Unassembled WGS sequence"/>
</dbReference>
<dbReference type="SUPFAM" id="SSF50037">
    <property type="entry name" value="C-terminal domain of transcriptional repressors"/>
    <property type="match status" value="1"/>
</dbReference>
<evidence type="ECO:0000256" key="2">
    <source>
        <dbReference type="ARBA" id="ARBA00022741"/>
    </source>
</evidence>
<dbReference type="InterPro" id="IPR045864">
    <property type="entry name" value="aa-tRNA-synth_II/BPL/LPL"/>
</dbReference>
<keyword evidence="3" id="KW-0067">ATP-binding</keyword>
<dbReference type="PROSITE" id="PS51733">
    <property type="entry name" value="BPL_LPL_CATALYTIC"/>
    <property type="match status" value="1"/>
</dbReference>
<dbReference type="GO" id="GO:0005524">
    <property type="term" value="F:ATP binding"/>
    <property type="evidence" value="ECO:0007669"/>
    <property type="project" value="UniProtKB-KW"/>
</dbReference>
<evidence type="ECO:0000256" key="4">
    <source>
        <dbReference type="ARBA" id="ARBA00023267"/>
    </source>
</evidence>
<evidence type="ECO:0000313" key="9">
    <source>
        <dbReference type="Proteomes" id="UP000824107"/>
    </source>
</evidence>
<dbReference type="Pfam" id="PF02237">
    <property type="entry name" value="BPL_C"/>
    <property type="match status" value="1"/>
</dbReference>
<name>A0A9D1M3P6_9PROT</name>
<dbReference type="InterPro" id="IPR004143">
    <property type="entry name" value="BPL_LPL_catalytic"/>
</dbReference>
<evidence type="ECO:0000256" key="5">
    <source>
        <dbReference type="ARBA" id="ARBA00024227"/>
    </source>
</evidence>
<comment type="catalytic activity">
    <reaction evidence="6">
        <text>biotin + L-lysyl-[protein] + ATP = N(6)-biotinyl-L-lysyl-[protein] + AMP + diphosphate + H(+)</text>
        <dbReference type="Rhea" id="RHEA:11756"/>
        <dbReference type="Rhea" id="RHEA-COMP:9752"/>
        <dbReference type="Rhea" id="RHEA-COMP:10505"/>
        <dbReference type="ChEBI" id="CHEBI:15378"/>
        <dbReference type="ChEBI" id="CHEBI:29969"/>
        <dbReference type="ChEBI" id="CHEBI:30616"/>
        <dbReference type="ChEBI" id="CHEBI:33019"/>
        <dbReference type="ChEBI" id="CHEBI:57586"/>
        <dbReference type="ChEBI" id="CHEBI:83144"/>
        <dbReference type="ChEBI" id="CHEBI:456215"/>
        <dbReference type="EC" id="6.3.4.15"/>
    </reaction>
</comment>
<dbReference type="Gene3D" id="2.30.30.100">
    <property type="match status" value="1"/>
</dbReference>
<gene>
    <name evidence="8" type="ORF">IAD20_03200</name>
</gene>
<dbReference type="EC" id="6.3.4.15" evidence="5"/>
<dbReference type="GO" id="GO:0004077">
    <property type="term" value="F:biotin--[biotin carboxyl-carrier protein] ligase activity"/>
    <property type="evidence" value="ECO:0007669"/>
    <property type="project" value="UniProtKB-EC"/>
</dbReference>
<accession>A0A9D1M3P6</accession>
<dbReference type="InterPro" id="IPR008988">
    <property type="entry name" value="Transcriptional_repressor_C"/>
</dbReference>
<reference evidence="8" key="2">
    <citation type="journal article" date="2021" name="PeerJ">
        <title>Extensive microbial diversity within the chicken gut microbiome revealed by metagenomics and culture.</title>
        <authorList>
            <person name="Gilroy R."/>
            <person name="Ravi A."/>
            <person name="Getino M."/>
            <person name="Pursley I."/>
            <person name="Horton D.L."/>
            <person name="Alikhan N.F."/>
            <person name="Baker D."/>
            <person name="Gharbi K."/>
            <person name="Hall N."/>
            <person name="Watson M."/>
            <person name="Adriaenssens E.M."/>
            <person name="Foster-Nyarko E."/>
            <person name="Jarju S."/>
            <person name="Secka A."/>
            <person name="Antonio M."/>
            <person name="Oren A."/>
            <person name="Chaudhuri R.R."/>
            <person name="La Ragione R."/>
            <person name="Hildebrand F."/>
            <person name="Pallen M.J."/>
        </authorList>
    </citation>
    <scope>NUCLEOTIDE SEQUENCE</scope>
    <source>
        <strain evidence="8">ChiW3-316</strain>
    </source>
</reference>
<dbReference type="Gene3D" id="3.30.930.10">
    <property type="entry name" value="Bira Bifunctional Protein, Domain 2"/>
    <property type="match status" value="1"/>
</dbReference>
<dbReference type="AlphaFoldDB" id="A0A9D1M3P6"/>
<comment type="caution">
    <text evidence="8">The sequence shown here is derived from an EMBL/GenBank/DDBJ whole genome shotgun (WGS) entry which is preliminary data.</text>
</comment>
<dbReference type="Pfam" id="PF03099">
    <property type="entry name" value="BPL_LplA_LipB"/>
    <property type="match status" value="1"/>
</dbReference>
<dbReference type="GO" id="GO:0005737">
    <property type="term" value="C:cytoplasm"/>
    <property type="evidence" value="ECO:0007669"/>
    <property type="project" value="TreeGrafter"/>
</dbReference>
<evidence type="ECO:0000256" key="1">
    <source>
        <dbReference type="ARBA" id="ARBA00022598"/>
    </source>
</evidence>
<dbReference type="PANTHER" id="PTHR12835">
    <property type="entry name" value="BIOTIN PROTEIN LIGASE"/>
    <property type="match status" value="1"/>
</dbReference>
<sequence>MEYIGDWMLHDMAETGSTNDEVKKLSANIRGQKVVISARSQTNGRGRRGRGWVSLDGNLFFSLGVENELKNLGALVFIASLSLWQTVRNLDPLLNVKLKWPNDVLVNDKKISGMLLEKGAGDYWVIGIGVNLKVAPLLVNTLYPAVSLAEAGINVERLDFLRSFIAEFDNYFNLWKTEGFEPIRREWLAHVKSLDEEILVRLEDEELEGIFRGVDEHGSLLLETSGRIRRIYAGDVFYPQRKQIVNE</sequence>